<evidence type="ECO:0000313" key="4">
    <source>
        <dbReference type="Proteomes" id="UP001642409"/>
    </source>
</evidence>
<gene>
    <name evidence="3" type="ORF">HINF_LOCUS17311</name>
    <name evidence="2" type="ORF">HINF_LOCUS63975</name>
</gene>
<evidence type="ECO:0000256" key="1">
    <source>
        <dbReference type="SAM" id="MobiDB-lite"/>
    </source>
</evidence>
<sequence>MPLYQKTANKLFVSQNPSSISTLTKHQVTIKQGEPFVHANPPQKYPYQSQTVLDQSNPQRLNQPNRLDQLYQQSLNQSKPQSQQLTTSQSQLTQSQHPRLKQTRPKILIVPKRDPRSLNGTRTTMDEAFNTKHEIPKDFKKEANEAKTMTKSQITHQFTIKDGYKSDVYRTTNQQDYSEVPTQYPVGFMQNQGISSMYANYTHSGQFDKEPLSRRPGGNK</sequence>
<name>A0AA86UXW4_9EUKA</name>
<proteinExistence type="predicted"/>
<accession>A0AA86UXW4</accession>
<comment type="caution">
    <text evidence="2">The sequence shown here is derived from an EMBL/GenBank/DDBJ whole genome shotgun (WGS) entry which is preliminary data.</text>
</comment>
<feature type="region of interest" description="Disordered" evidence="1">
    <location>
        <begin position="201"/>
        <end position="220"/>
    </location>
</feature>
<feature type="compositionally biased region" description="Low complexity" evidence="1">
    <location>
        <begin position="81"/>
        <end position="96"/>
    </location>
</feature>
<dbReference type="AlphaFoldDB" id="A0AA86UXW4"/>
<protein>
    <submittedName>
        <fullName evidence="2">Uncharacterized protein</fullName>
    </submittedName>
</protein>
<dbReference type="EMBL" id="CAXDID020000043">
    <property type="protein sequence ID" value="CAL6001193.1"/>
    <property type="molecule type" value="Genomic_DNA"/>
</dbReference>
<evidence type="ECO:0000313" key="3">
    <source>
        <dbReference type="EMBL" id="CAL6001193.1"/>
    </source>
</evidence>
<reference evidence="3 4" key="2">
    <citation type="submission" date="2024-07" db="EMBL/GenBank/DDBJ databases">
        <authorList>
            <person name="Akdeniz Z."/>
        </authorList>
    </citation>
    <scope>NUCLEOTIDE SEQUENCE [LARGE SCALE GENOMIC DNA]</scope>
</reference>
<dbReference type="Proteomes" id="UP001642409">
    <property type="component" value="Unassembled WGS sequence"/>
</dbReference>
<organism evidence="2">
    <name type="scientific">Hexamita inflata</name>
    <dbReference type="NCBI Taxonomy" id="28002"/>
    <lineage>
        <taxon>Eukaryota</taxon>
        <taxon>Metamonada</taxon>
        <taxon>Diplomonadida</taxon>
        <taxon>Hexamitidae</taxon>
        <taxon>Hexamitinae</taxon>
        <taxon>Hexamita</taxon>
    </lineage>
</organism>
<dbReference type="EMBL" id="CATOUU010001173">
    <property type="protein sequence ID" value="CAI9976330.1"/>
    <property type="molecule type" value="Genomic_DNA"/>
</dbReference>
<keyword evidence="4" id="KW-1185">Reference proteome</keyword>
<feature type="region of interest" description="Disordered" evidence="1">
    <location>
        <begin position="75"/>
        <end position="105"/>
    </location>
</feature>
<evidence type="ECO:0000313" key="2">
    <source>
        <dbReference type="EMBL" id="CAI9976330.1"/>
    </source>
</evidence>
<reference evidence="2" key="1">
    <citation type="submission" date="2023-06" db="EMBL/GenBank/DDBJ databases">
        <authorList>
            <person name="Kurt Z."/>
        </authorList>
    </citation>
    <scope>NUCLEOTIDE SEQUENCE</scope>
</reference>